<protein>
    <submittedName>
        <fullName evidence="2">Uncharacterized protein</fullName>
    </submittedName>
</protein>
<evidence type="ECO:0000313" key="3">
    <source>
        <dbReference type="Proteomes" id="UP000265955"/>
    </source>
</evidence>
<keyword evidence="1" id="KW-0812">Transmembrane</keyword>
<gene>
    <name evidence="2" type="ORF">D3871_00645</name>
</gene>
<accession>A0A3A3FMS6</accession>
<proteinExistence type="predicted"/>
<keyword evidence="1" id="KW-1133">Transmembrane helix</keyword>
<keyword evidence="3" id="KW-1185">Reference proteome</keyword>
<keyword evidence="1" id="KW-0472">Membrane</keyword>
<name>A0A3A3FMS6_9BURK</name>
<reference evidence="3" key="1">
    <citation type="submission" date="2018-09" db="EMBL/GenBank/DDBJ databases">
        <authorList>
            <person name="Zhu H."/>
        </authorList>
    </citation>
    <scope>NUCLEOTIDE SEQUENCE [LARGE SCALE GENOMIC DNA]</scope>
    <source>
        <strain evidence="3">K1R23-30</strain>
    </source>
</reference>
<dbReference type="AlphaFoldDB" id="A0A3A3FMS6"/>
<evidence type="ECO:0000256" key="1">
    <source>
        <dbReference type="SAM" id="Phobius"/>
    </source>
</evidence>
<organism evidence="2 3">
    <name type="scientific">Noviherbaspirillum saxi</name>
    <dbReference type="NCBI Taxonomy" id="2320863"/>
    <lineage>
        <taxon>Bacteria</taxon>
        <taxon>Pseudomonadati</taxon>
        <taxon>Pseudomonadota</taxon>
        <taxon>Betaproteobacteria</taxon>
        <taxon>Burkholderiales</taxon>
        <taxon>Oxalobacteraceae</taxon>
        <taxon>Noviherbaspirillum</taxon>
    </lineage>
</organism>
<comment type="caution">
    <text evidence="2">The sequence shown here is derived from an EMBL/GenBank/DDBJ whole genome shotgun (WGS) entry which is preliminary data.</text>
</comment>
<dbReference type="EMBL" id="QYUO01000001">
    <property type="protein sequence ID" value="RJF97203.1"/>
    <property type="molecule type" value="Genomic_DNA"/>
</dbReference>
<feature type="transmembrane region" description="Helical" evidence="1">
    <location>
        <begin position="16"/>
        <end position="35"/>
    </location>
</feature>
<evidence type="ECO:0000313" key="2">
    <source>
        <dbReference type="EMBL" id="RJF97203.1"/>
    </source>
</evidence>
<dbReference type="Proteomes" id="UP000265955">
    <property type="component" value="Unassembled WGS sequence"/>
</dbReference>
<sequence>MAKVMPKCNHDANCNYIAAFAIELLFSGNFLVFMLPQSLKRARSSISSERASEFKDADFDCLSTLLAQ</sequence>